<dbReference type="Pfam" id="PF00076">
    <property type="entry name" value="RRM_1"/>
    <property type="match status" value="1"/>
</dbReference>
<dbReference type="InterPro" id="IPR032675">
    <property type="entry name" value="LRR_dom_sf"/>
</dbReference>
<dbReference type="InterPro" id="IPR035979">
    <property type="entry name" value="RBD_domain_sf"/>
</dbReference>
<name>A0AAV7HI57_COTGL</name>
<dbReference type="AlphaFoldDB" id="A0AAV7HI57"/>
<proteinExistence type="predicted"/>
<accession>A0AAV7HI57</accession>
<dbReference type="InterPro" id="IPR057207">
    <property type="entry name" value="FBXL15_LRR"/>
</dbReference>
<dbReference type="SMART" id="SM00360">
    <property type="entry name" value="RRM"/>
    <property type="match status" value="1"/>
</dbReference>
<evidence type="ECO:0000256" key="4">
    <source>
        <dbReference type="SAM" id="MobiDB-lite"/>
    </source>
</evidence>
<dbReference type="Pfam" id="PF25372">
    <property type="entry name" value="DUF7885"/>
    <property type="match status" value="1"/>
</dbReference>
<dbReference type="SMART" id="SM00367">
    <property type="entry name" value="LRR_CC"/>
    <property type="match status" value="5"/>
</dbReference>
<reference evidence="7 8" key="1">
    <citation type="journal article" date="2021" name="J. Hered.">
        <title>A chromosome-level genome assembly of the parasitoid wasp, Cotesia glomerata (Hymenoptera: Braconidae).</title>
        <authorList>
            <person name="Pinto B.J."/>
            <person name="Weis J.J."/>
            <person name="Gamble T."/>
            <person name="Ode P.J."/>
            <person name="Paul R."/>
            <person name="Zaspel J.M."/>
        </authorList>
    </citation>
    <scope>NUCLEOTIDE SEQUENCE [LARGE SCALE GENOMIC DNA]</scope>
    <source>
        <strain evidence="7">CgM1</strain>
    </source>
</reference>
<dbReference type="Pfam" id="PF00646">
    <property type="entry name" value="F-box"/>
    <property type="match status" value="1"/>
</dbReference>
<dbReference type="CDD" id="cd00590">
    <property type="entry name" value="RRM_SF"/>
    <property type="match status" value="1"/>
</dbReference>
<dbReference type="PROSITE" id="PS50181">
    <property type="entry name" value="FBOX"/>
    <property type="match status" value="1"/>
</dbReference>
<dbReference type="InterPro" id="IPR000504">
    <property type="entry name" value="RRM_dom"/>
</dbReference>
<dbReference type="InterPro" id="IPR036047">
    <property type="entry name" value="F-box-like_dom_sf"/>
</dbReference>
<keyword evidence="1" id="KW-0833">Ubl conjugation pathway</keyword>
<dbReference type="SUPFAM" id="SSF81383">
    <property type="entry name" value="F-box domain"/>
    <property type="match status" value="1"/>
</dbReference>
<dbReference type="PANTHER" id="PTHR13318">
    <property type="entry name" value="PARTNER OF PAIRED, ISOFORM B-RELATED"/>
    <property type="match status" value="1"/>
</dbReference>
<dbReference type="SUPFAM" id="SSF54928">
    <property type="entry name" value="RNA-binding domain, RBD"/>
    <property type="match status" value="1"/>
</dbReference>
<evidence type="ECO:0000313" key="8">
    <source>
        <dbReference type="Proteomes" id="UP000826195"/>
    </source>
</evidence>
<feature type="domain" description="F-box" evidence="6">
    <location>
        <begin position="156"/>
        <end position="200"/>
    </location>
</feature>
<evidence type="ECO:0000259" key="5">
    <source>
        <dbReference type="PROSITE" id="PS50102"/>
    </source>
</evidence>
<dbReference type="SUPFAM" id="SSF52047">
    <property type="entry name" value="RNI-like"/>
    <property type="match status" value="1"/>
</dbReference>
<evidence type="ECO:0000259" key="6">
    <source>
        <dbReference type="PROSITE" id="PS50181"/>
    </source>
</evidence>
<evidence type="ECO:0000256" key="1">
    <source>
        <dbReference type="ARBA" id="ARBA00022786"/>
    </source>
</evidence>
<sequence>MENDILRQIWNTFKELSLEVPFNSNDAEPFFSDKTEDNVPIRKLFIGNLAERTSNKDLEKLFSAYGKIEACYVKRVDGRSHFGFITYADVESTVQARQAAHRMEIKLHSRILRVTAADSWHQPDSVEKQKKFPNKHTKSDPEAVVEAPTPEPDNSDSVINKLNDDCLREIFLYLPIADRIRVERVCKRWQALSHESWHAVKSLNLSKNSWGLSPKIRVQVVDTSTLRKVLIRCGKFLTHLDLSQVSHLLGSSTLTIVGKLCPNLQSVNITSIPLSQSGISSLMTHCQNITKFMMKTLRGPSERDLSLFFGVNKKLKYLSVGGDEYIIGKSFASLPQEVLEDLHLTRCTALVSSHFDVVINHLTNLKSLTLNMCVCLTDSTLEAVGNKTTITDLKFMGTHPLISANSLNNLKNLVNLERLCLKENLAVNDDFLINLSQNCKQLNYLDLMSCQAVTDRGISPLTTLNKLETLIVNFVPQVTDEAIANLQSLKVFSSWGCKGITDSGIINLINTAPNLISLDLSATSITSESLQVAVTVTRKRKSNFILKMIIGGTNAHSSDIQEISPLLQIVNLDLSVLENTTSKYEYLL</sequence>
<evidence type="ECO:0000256" key="2">
    <source>
        <dbReference type="ARBA" id="ARBA00022884"/>
    </source>
</evidence>
<gene>
    <name evidence="7" type="ORF">KQX54_006355</name>
</gene>
<feature type="domain" description="RRM" evidence="5">
    <location>
        <begin position="42"/>
        <end position="119"/>
    </location>
</feature>
<dbReference type="GO" id="GO:0031146">
    <property type="term" value="P:SCF-dependent proteasomal ubiquitin-dependent protein catabolic process"/>
    <property type="evidence" value="ECO:0007669"/>
    <property type="project" value="TreeGrafter"/>
</dbReference>
<dbReference type="PROSITE" id="PS50102">
    <property type="entry name" value="RRM"/>
    <property type="match status" value="1"/>
</dbReference>
<protein>
    <submittedName>
        <fullName evidence="7">Uncharacterized protein</fullName>
    </submittedName>
</protein>
<keyword evidence="2 3" id="KW-0694">RNA-binding</keyword>
<evidence type="ECO:0000313" key="7">
    <source>
        <dbReference type="EMBL" id="KAH0539625.1"/>
    </source>
</evidence>
<dbReference type="EMBL" id="JAHXZJ010002609">
    <property type="protein sequence ID" value="KAH0539625.1"/>
    <property type="molecule type" value="Genomic_DNA"/>
</dbReference>
<dbReference type="GO" id="GO:0019005">
    <property type="term" value="C:SCF ubiquitin ligase complex"/>
    <property type="evidence" value="ECO:0007669"/>
    <property type="project" value="TreeGrafter"/>
</dbReference>
<dbReference type="GO" id="GO:0003723">
    <property type="term" value="F:RNA binding"/>
    <property type="evidence" value="ECO:0007669"/>
    <property type="project" value="UniProtKB-UniRule"/>
</dbReference>
<keyword evidence="8" id="KW-1185">Reference proteome</keyword>
<dbReference type="Proteomes" id="UP000826195">
    <property type="component" value="Unassembled WGS sequence"/>
</dbReference>
<evidence type="ECO:0000256" key="3">
    <source>
        <dbReference type="PROSITE-ProRule" id="PRU00176"/>
    </source>
</evidence>
<dbReference type="InterPro" id="IPR006553">
    <property type="entry name" value="Leu-rich_rpt_Cys-con_subtyp"/>
</dbReference>
<dbReference type="Gene3D" id="3.80.10.10">
    <property type="entry name" value="Ribonuclease Inhibitor"/>
    <property type="match status" value="2"/>
</dbReference>
<dbReference type="InterPro" id="IPR012677">
    <property type="entry name" value="Nucleotide-bd_a/b_plait_sf"/>
</dbReference>
<organism evidence="7 8">
    <name type="scientific">Cotesia glomerata</name>
    <name type="common">Lepidopteran parasitic wasp</name>
    <name type="synonym">Apanteles glomeratus</name>
    <dbReference type="NCBI Taxonomy" id="32391"/>
    <lineage>
        <taxon>Eukaryota</taxon>
        <taxon>Metazoa</taxon>
        <taxon>Ecdysozoa</taxon>
        <taxon>Arthropoda</taxon>
        <taxon>Hexapoda</taxon>
        <taxon>Insecta</taxon>
        <taxon>Pterygota</taxon>
        <taxon>Neoptera</taxon>
        <taxon>Endopterygota</taxon>
        <taxon>Hymenoptera</taxon>
        <taxon>Apocrita</taxon>
        <taxon>Ichneumonoidea</taxon>
        <taxon>Braconidae</taxon>
        <taxon>Microgastrinae</taxon>
        <taxon>Cotesia</taxon>
    </lineage>
</organism>
<feature type="region of interest" description="Disordered" evidence="4">
    <location>
        <begin position="122"/>
        <end position="157"/>
    </location>
</feature>
<comment type="caution">
    <text evidence="7">The sequence shown here is derived from an EMBL/GenBank/DDBJ whole genome shotgun (WGS) entry which is preliminary data.</text>
</comment>
<dbReference type="SMART" id="SM00256">
    <property type="entry name" value="FBOX"/>
    <property type="match status" value="1"/>
</dbReference>
<dbReference type="Gene3D" id="1.20.1280.50">
    <property type="match status" value="1"/>
</dbReference>
<dbReference type="Gene3D" id="3.30.70.330">
    <property type="match status" value="1"/>
</dbReference>
<dbReference type="InterPro" id="IPR001810">
    <property type="entry name" value="F-box_dom"/>
</dbReference>